<dbReference type="SMR" id="A0A1J6IV26"/>
<feature type="compositionally biased region" description="Polar residues" evidence="1">
    <location>
        <begin position="296"/>
        <end position="324"/>
    </location>
</feature>
<feature type="compositionally biased region" description="Polar residues" evidence="1">
    <location>
        <begin position="41"/>
        <end position="78"/>
    </location>
</feature>
<dbReference type="Gene3D" id="3.30.420.10">
    <property type="entry name" value="Ribonuclease H-like superfamily/Ribonuclease H"/>
    <property type="match status" value="1"/>
</dbReference>
<feature type="region of interest" description="Disordered" evidence="1">
    <location>
        <begin position="564"/>
        <end position="584"/>
    </location>
</feature>
<feature type="compositionally biased region" description="Polar residues" evidence="1">
    <location>
        <begin position="607"/>
        <end position="617"/>
    </location>
</feature>
<dbReference type="GO" id="GO:0004523">
    <property type="term" value="F:RNA-DNA hybrid ribonuclease activity"/>
    <property type="evidence" value="ECO:0007669"/>
    <property type="project" value="InterPro"/>
</dbReference>
<protein>
    <recommendedName>
        <fullName evidence="2">RNase H type-1 domain-containing protein</fullName>
    </recommendedName>
</protein>
<gene>
    <name evidence="3" type="ORF">A4A49_15874</name>
</gene>
<accession>A0A1J6IV26</accession>
<comment type="caution">
    <text evidence="3">The sequence shown here is derived from an EMBL/GenBank/DDBJ whole genome shotgun (WGS) entry which is preliminary data.</text>
</comment>
<dbReference type="SUPFAM" id="SSF53098">
    <property type="entry name" value="Ribonuclease H-like"/>
    <property type="match status" value="1"/>
</dbReference>
<dbReference type="InterPro" id="IPR044730">
    <property type="entry name" value="RNase_H-like_dom_plant"/>
</dbReference>
<feature type="region of interest" description="Disordered" evidence="1">
    <location>
        <begin position="607"/>
        <end position="637"/>
    </location>
</feature>
<dbReference type="Proteomes" id="UP000187609">
    <property type="component" value="Unassembled WGS sequence"/>
</dbReference>
<organism evidence="3 4">
    <name type="scientific">Nicotiana attenuata</name>
    <name type="common">Coyote tobacco</name>
    <dbReference type="NCBI Taxonomy" id="49451"/>
    <lineage>
        <taxon>Eukaryota</taxon>
        <taxon>Viridiplantae</taxon>
        <taxon>Streptophyta</taxon>
        <taxon>Embryophyta</taxon>
        <taxon>Tracheophyta</taxon>
        <taxon>Spermatophyta</taxon>
        <taxon>Magnoliopsida</taxon>
        <taxon>eudicotyledons</taxon>
        <taxon>Gunneridae</taxon>
        <taxon>Pentapetalae</taxon>
        <taxon>asterids</taxon>
        <taxon>lamiids</taxon>
        <taxon>Solanales</taxon>
        <taxon>Solanaceae</taxon>
        <taxon>Nicotianoideae</taxon>
        <taxon>Nicotianeae</taxon>
        <taxon>Nicotiana</taxon>
    </lineage>
</organism>
<sequence length="926" mass="102053">MRLSKSNTVQQISLQNSNPHATNLKNGDAITVANNRLGAFENSQLNSGPNLTISNRGDSSPSPGATPLQKSTDSTMGITPNDLLKNEGSSEVAGNGVPAGQIENAWYQKTRKEENNTIEPSILYGYQSTASILQSLHPVNSIPSGGRQYATLPSRPIGLLQPTSKVPTLPKEKIVIEPILSNVKNGNLANLTSTGVRPNVSVISVTPIDQTTNVTPNSNPMDVSCHVSIQEVPQKESDLTRSQPSDPHLTTIDAPAASLIQSQVKGTPAANENPPDHHKENQAQNEDNVPPKDEWQTQNTKNFKGNSQNKKQQQAYIHKQQPNQSVPYVKADPAPASVELINHQSGMIPGALLVTANAAVKDFGAQNPDRVPTGVGVPHVLHECASAHMVDPRLDCQTPATTINKEPQYSEEPKHCEVTSSDEEDLAKDDDHFRRVMKVWEKPSQGYVNVNSDGSSLINPGRIGAGLIIRDHNSGFIHAMAAPLGEGTNNIAETEAAFLGIQWCLNNGFTMIHLESDSALLIQWLTQGLQLSSMINQLICFLGVVSTSWMFILLNTYQLTTNDQTGNSNNSKLHPKKAADTEAKTAEITTVNSSNLSVRSNQYSSIDPMPQQHTSFANRKGKLSEHTSSGKSTPKRCRTSQKWSCNWKGILAALIHLPNNRSISTKGCSQHKNLQPVPSTRKLSKLVLQHTRTWELRQFHNNASRKHKNLQAPEHKNLLQFQIHTCSPHKNLQVGSQQDSMIPSPLWSPNSPPEPTRTWKVRTFILTRLFNFAGTLGRFGQLLHFKLVVLASQMLILLKVHQSPQASQITPSQGYQITTPWLLIPFSNTLEKQPILSSQQAQYCRLVLSLDNRPQETQQSTVLWMQLHQQQHAICSTLKQQYTREPDSHGNNYSGKLYIIKPSREVKQADTHSLLTSPRSSNPSNQ</sequence>
<evidence type="ECO:0000256" key="1">
    <source>
        <dbReference type="SAM" id="MobiDB-lite"/>
    </source>
</evidence>
<dbReference type="InterPro" id="IPR036397">
    <property type="entry name" value="RNaseH_sf"/>
</dbReference>
<dbReference type="AlphaFoldDB" id="A0A1J6IV26"/>
<dbReference type="InterPro" id="IPR053151">
    <property type="entry name" value="RNase_H-like"/>
</dbReference>
<feature type="domain" description="RNase H type-1" evidence="2">
    <location>
        <begin position="451"/>
        <end position="538"/>
    </location>
</feature>
<reference evidence="3" key="1">
    <citation type="submission" date="2016-11" db="EMBL/GenBank/DDBJ databases">
        <title>The genome of Nicotiana attenuata.</title>
        <authorList>
            <person name="Xu S."/>
            <person name="Brockmoeller T."/>
            <person name="Gaquerel E."/>
            <person name="Navarro A."/>
            <person name="Kuhl H."/>
            <person name="Gase K."/>
            <person name="Ling Z."/>
            <person name="Zhou W."/>
            <person name="Kreitzer C."/>
            <person name="Stanke M."/>
            <person name="Tang H."/>
            <person name="Lyons E."/>
            <person name="Pandey P."/>
            <person name="Pandey S.P."/>
            <person name="Timmermann B."/>
            <person name="Baldwin I.T."/>
        </authorList>
    </citation>
    <scope>NUCLEOTIDE SEQUENCE [LARGE SCALE GENOMIC DNA]</scope>
    <source>
        <strain evidence="3">UT</strain>
    </source>
</reference>
<dbReference type="EMBL" id="MJEQ01037183">
    <property type="protein sequence ID" value="OIT08132.1"/>
    <property type="molecule type" value="Genomic_DNA"/>
</dbReference>
<dbReference type="PANTHER" id="PTHR47723">
    <property type="entry name" value="OS05G0353850 PROTEIN"/>
    <property type="match status" value="1"/>
</dbReference>
<dbReference type="InterPro" id="IPR012337">
    <property type="entry name" value="RNaseH-like_sf"/>
</dbReference>
<dbReference type="CDD" id="cd06222">
    <property type="entry name" value="RNase_H_like"/>
    <property type="match status" value="1"/>
</dbReference>
<evidence type="ECO:0000313" key="3">
    <source>
        <dbReference type="EMBL" id="OIT08132.1"/>
    </source>
</evidence>
<proteinExistence type="predicted"/>
<feature type="region of interest" description="Disordered" evidence="1">
    <location>
        <begin position="264"/>
        <end position="324"/>
    </location>
</feature>
<dbReference type="GO" id="GO:0003676">
    <property type="term" value="F:nucleic acid binding"/>
    <property type="evidence" value="ECO:0007669"/>
    <property type="project" value="InterPro"/>
</dbReference>
<dbReference type="Gramene" id="OIT08132">
    <property type="protein sequence ID" value="OIT08132"/>
    <property type="gene ID" value="A4A49_15874"/>
</dbReference>
<dbReference type="PANTHER" id="PTHR47723:SF7">
    <property type="entry name" value="RNASE H FAMILY PROTEIN"/>
    <property type="match status" value="1"/>
</dbReference>
<evidence type="ECO:0000313" key="4">
    <source>
        <dbReference type="Proteomes" id="UP000187609"/>
    </source>
</evidence>
<feature type="region of interest" description="Disordered" evidence="1">
    <location>
        <begin position="41"/>
        <end position="97"/>
    </location>
</feature>
<name>A0A1J6IV26_NICAT</name>
<keyword evidence="4" id="KW-1185">Reference proteome</keyword>
<dbReference type="InterPro" id="IPR002156">
    <property type="entry name" value="RNaseH_domain"/>
</dbReference>
<evidence type="ECO:0000259" key="2">
    <source>
        <dbReference type="Pfam" id="PF13456"/>
    </source>
</evidence>
<dbReference type="Pfam" id="PF13456">
    <property type="entry name" value="RVT_3"/>
    <property type="match status" value="1"/>
</dbReference>